<dbReference type="EMBL" id="LPWF01000004">
    <property type="protein sequence ID" value="ODS01636.1"/>
    <property type="molecule type" value="Genomic_DNA"/>
</dbReference>
<protein>
    <submittedName>
        <fullName evidence="2">Uncharacterized protein</fullName>
    </submittedName>
</protein>
<dbReference type="Proteomes" id="UP000094472">
    <property type="component" value="Unassembled WGS sequence"/>
</dbReference>
<evidence type="ECO:0000256" key="1">
    <source>
        <dbReference type="SAM" id="MobiDB-lite"/>
    </source>
</evidence>
<name>A0A1E3W795_9HYPH</name>
<dbReference type="RefSeq" id="WP_069440510.1">
    <property type="nucleotide sequence ID" value="NZ_LPWF01000004.1"/>
</dbReference>
<dbReference type="AlphaFoldDB" id="A0A1E3W795"/>
<keyword evidence="3" id="KW-1185">Reference proteome</keyword>
<sequence length="70" mass="7797">MTRRCSRCWSPSAGRFYFALVYFGLGRKWFMGLLREVSTAADSTAPVNLQEPDLTDDSEALPDSEPPPKG</sequence>
<accession>A0A1E3W795</accession>
<organism evidence="2 3">
    <name type="scientific">Methyloceanibacter superfactus</name>
    <dbReference type="NCBI Taxonomy" id="1774969"/>
    <lineage>
        <taxon>Bacteria</taxon>
        <taxon>Pseudomonadati</taxon>
        <taxon>Pseudomonadota</taxon>
        <taxon>Alphaproteobacteria</taxon>
        <taxon>Hyphomicrobiales</taxon>
        <taxon>Hyphomicrobiaceae</taxon>
        <taxon>Methyloceanibacter</taxon>
    </lineage>
</organism>
<comment type="caution">
    <text evidence="2">The sequence shown here is derived from an EMBL/GenBank/DDBJ whole genome shotgun (WGS) entry which is preliminary data.</text>
</comment>
<evidence type="ECO:0000313" key="2">
    <source>
        <dbReference type="EMBL" id="ODS01636.1"/>
    </source>
</evidence>
<feature type="region of interest" description="Disordered" evidence="1">
    <location>
        <begin position="42"/>
        <end position="70"/>
    </location>
</feature>
<reference evidence="2 3" key="1">
    <citation type="journal article" date="2016" name="Environ. Microbiol.">
        <title>New Methyloceanibacter diversity from North Sea sediments includes methanotroph containing solely the soluble methane monooxygenase.</title>
        <authorList>
            <person name="Vekeman B."/>
            <person name="Kerckhof F.M."/>
            <person name="Cremers G."/>
            <person name="de Vos P."/>
            <person name="Vandamme P."/>
            <person name="Boon N."/>
            <person name="Op den Camp H.J."/>
            <person name="Heylen K."/>
        </authorList>
    </citation>
    <scope>NUCLEOTIDE SEQUENCE [LARGE SCALE GENOMIC DNA]</scope>
    <source>
        <strain evidence="2 3">R-67175</strain>
    </source>
</reference>
<dbReference type="OrthoDB" id="9816572at2"/>
<gene>
    <name evidence="2" type="ORF">AUC69_05015</name>
</gene>
<proteinExistence type="predicted"/>
<evidence type="ECO:0000313" key="3">
    <source>
        <dbReference type="Proteomes" id="UP000094472"/>
    </source>
</evidence>
<feature type="compositionally biased region" description="Acidic residues" evidence="1">
    <location>
        <begin position="53"/>
        <end position="62"/>
    </location>
</feature>